<keyword evidence="5" id="KW-0812">Transmembrane</keyword>
<dbReference type="Pfam" id="PF02321">
    <property type="entry name" value="OEP"/>
    <property type="match status" value="2"/>
</dbReference>
<dbReference type="SUPFAM" id="SSF56954">
    <property type="entry name" value="Outer membrane efflux proteins (OEP)"/>
    <property type="match status" value="1"/>
</dbReference>
<comment type="similarity">
    <text evidence="2">Belongs to the outer membrane factor (OMF) (TC 1.B.17) family.</text>
</comment>
<keyword evidence="8" id="KW-0732">Signal</keyword>
<comment type="subcellular location">
    <subcellularLocation>
        <location evidence="1">Cell outer membrane</location>
    </subcellularLocation>
</comment>
<dbReference type="GO" id="GO:0009279">
    <property type="term" value="C:cell outer membrane"/>
    <property type="evidence" value="ECO:0007669"/>
    <property type="project" value="UniProtKB-SubCell"/>
</dbReference>
<dbReference type="Proteomes" id="UP000256405">
    <property type="component" value="Unassembled WGS sequence"/>
</dbReference>
<keyword evidence="4" id="KW-1134">Transmembrane beta strand</keyword>
<sequence>MKKIIILGILVQIFVLGAQGQETTSNELLTLDEAIDKTIANNKDLKIQRNLVEISYNNVFRGNSGQAPTISFAADGKFSQNQANIDIRTFQENPALVTIDAEGVQSTTLAAGVRADYLLIGGFRGKYTYKLLENEQSISRYQQEAVLNGLILGVSDLYYDIAKLQSREELVIENVEISRDQLRRIENQIEFGQATGGLALSAQTDINQELNALDDVRLLKNNLVKELNFLMGIDPETDYLVSVNFQDPPLLETSELKAMVLDENPQLKISDALISVSNNQLKLSESAKYPQLNAFADYGYYRQQNDAQQLAKLETLGYTAGLSLNFLIFDGSRVNRGIKNAKIAIENSETQASLVADELVKEAVKEQSQLLILKSKLVRQENDLATFTDNFTRTQDRFERGLASSLDLREALRSLLNAKIGINDAKLDILKSVAKIRNLTGEILKQFSE</sequence>
<dbReference type="OrthoDB" id="9771205at2"/>
<dbReference type="AlphaFoldDB" id="A0A3E0D6P2"/>
<evidence type="ECO:0000256" key="8">
    <source>
        <dbReference type="SAM" id="SignalP"/>
    </source>
</evidence>
<accession>A0A3E0D6P2</accession>
<dbReference type="GO" id="GO:0015562">
    <property type="term" value="F:efflux transmembrane transporter activity"/>
    <property type="evidence" value="ECO:0007669"/>
    <property type="project" value="InterPro"/>
</dbReference>
<evidence type="ECO:0000256" key="1">
    <source>
        <dbReference type="ARBA" id="ARBA00004442"/>
    </source>
</evidence>
<comment type="caution">
    <text evidence="9">The sequence shown here is derived from an EMBL/GenBank/DDBJ whole genome shotgun (WGS) entry which is preliminary data.</text>
</comment>
<reference evidence="9 10" key="1">
    <citation type="submission" date="2018-08" db="EMBL/GenBank/DDBJ databases">
        <title>Genomic Encyclopedia of Archaeal and Bacterial Type Strains, Phase II (KMG-II): from individual species to whole genera.</title>
        <authorList>
            <person name="Goeker M."/>
        </authorList>
    </citation>
    <scope>NUCLEOTIDE SEQUENCE [LARGE SCALE GENOMIC DNA]</scope>
    <source>
        <strain evidence="9 10">DSM 15986</strain>
    </source>
</reference>
<feature type="signal peptide" evidence="8">
    <location>
        <begin position="1"/>
        <end position="20"/>
    </location>
</feature>
<evidence type="ECO:0000313" key="9">
    <source>
        <dbReference type="EMBL" id="REG78370.1"/>
    </source>
</evidence>
<dbReference type="InterPro" id="IPR051906">
    <property type="entry name" value="TolC-like"/>
</dbReference>
<dbReference type="RefSeq" id="WP_086541902.1">
    <property type="nucleotide sequence ID" value="NZ_MSSW01000033.1"/>
</dbReference>
<evidence type="ECO:0000256" key="7">
    <source>
        <dbReference type="ARBA" id="ARBA00023237"/>
    </source>
</evidence>
<evidence type="ECO:0000313" key="10">
    <source>
        <dbReference type="Proteomes" id="UP000256405"/>
    </source>
</evidence>
<evidence type="ECO:0000256" key="5">
    <source>
        <dbReference type="ARBA" id="ARBA00022692"/>
    </source>
</evidence>
<evidence type="ECO:0000256" key="3">
    <source>
        <dbReference type="ARBA" id="ARBA00022448"/>
    </source>
</evidence>
<gene>
    <name evidence="9" type="ORF">C8N25_13512</name>
</gene>
<evidence type="ECO:0000256" key="6">
    <source>
        <dbReference type="ARBA" id="ARBA00023136"/>
    </source>
</evidence>
<keyword evidence="7" id="KW-0998">Cell outer membrane</keyword>
<dbReference type="GO" id="GO:1990281">
    <property type="term" value="C:efflux pump complex"/>
    <property type="evidence" value="ECO:0007669"/>
    <property type="project" value="TreeGrafter"/>
</dbReference>
<keyword evidence="6" id="KW-0472">Membrane</keyword>
<organism evidence="9 10">
    <name type="scientific">Algoriphagus antarcticus</name>
    <dbReference type="NCBI Taxonomy" id="238540"/>
    <lineage>
        <taxon>Bacteria</taxon>
        <taxon>Pseudomonadati</taxon>
        <taxon>Bacteroidota</taxon>
        <taxon>Cytophagia</taxon>
        <taxon>Cytophagales</taxon>
        <taxon>Cyclobacteriaceae</taxon>
        <taxon>Algoriphagus</taxon>
    </lineage>
</organism>
<feature type="chain" id="PRO_5017566368" evidence="8">
    <location>
        <begin position="21"/>
        <end position="449"/>
    </location>
</feature>
<evidence type="ECO:0000256" key="4">
    <source>
        <dbReference type="ARBA" id="ARBA00022452"/>
    </source>
</evidence>
<dbReference type="Gene3D" id="1.20.1600.10">
    <property type="entry name" value="Outer membrane efflux proteins (OEP)"/>
    <property type="match status" value="1"/>
</dbReference>
<protein>
    <submittedName>
        <fullName evidence="9">Outer membrane protein TolC</fullName>
    </submittedName>
</protein>
<dbReference type="EMBL" id="QUNF01000035">
    <property type="protein sequence ID" value="REG78370.1"/>
    <property type="molecule type" value="Genomic_DNA"/>
</dbReference>
<proteinExistence type="inferred from homology"/>
<evidence type="ECO:0000256" key="2">
    <source>
        <dbReference type="ARBA" id="ARBA00007613"/>
    </source>
</evidence>
<keyword evidence="10" id="KW-1185">Reference proteome</keyword>
<dbReference type="GO" id="GO:0015288">
    <property type="term" value="F:porin activity"/>
    <property type="evidence" value="ECO:0007669"/>
    <property type="project" value="TreeGrafter"/>
</dbReference>
<dbReference type="PANTHER" id="PTHR30026:SF20">
    <property type="entry name" value="OUTER MEMBRANE PROTEIN TOLC"/>
    <property type="match status" value="1"/>
</dbReference>
<dbReference type="InterPro" id="IPR003423">
    <property type="entry name" value="OMP_efflux"/>
</dbReference>
<dbReference type="PANTHER" id="PTHR30026">
    <property type="entry name" value="OUTER MEMBRANE PROTEIN TOLC"/>
    <property type="match status" value="1"/>
</dbReference>
<name>A0A3E0D6P2_9BACT</name>
<keyword evidence="3" id="KW-0813">Transport</keyword>